<dbReference type="Proteomes" id="UP000218327">
    <property type="component" value="Unassembled WGS sequence"/>
</dbReference>
<dbReference type="EMBL" id="NVVJ01000003">
    <property type="protein sequence ID" value="PCJ28194.1"/>
    <property type="molecule type" value="Genomic_DNA"/>
</dbReference>
<evidence type="ECO:0000313" key="1">
    <source>
        <dbReference type="EMBL" id="PCJ28194.1"/>
    </source>
</evidence>
<proteinExistence type="predicted"/>
<comment type="caution">
    <text evidence="1">The sequence shown here is derived from an EMBL/GenBank/DDBJ whole genome shotgun (WGS) entry which is preliminary data.</text>
</comment>
<protein>
    <submittedName>
        <fullName evidence="1">Uncharacterized protein</fullName>
    </submittedName>
</protein>
<sequence length="78" mass="8598">MTLFHSPAKSVGKFLLALILLGTFQISLAQDFVWAPDFPVGESVPSISALDQNGDLQTIDDLMGEKGLLFLLNRSFDW</sequence>
<gene>
    <name evidence="1" type="ORF">COA96_01415</name>
</gene>
<reference evidence="2" key="1">
    <citation type="submission" date="2017-08" db="EMBL/GenBank/DDBJ databases">
        <title>A dynamic microbial community with high functional redundancy inhabits the cold, oxic subseafloor aquifer.</title>
        <authorList>
            <person name="Tully B.J."/>
            <person name="Wheat C.G."/>
            <person name="Glazer B.T."/>
            <person name="Huber J.A."/>
        </authorList>
    </citation>
    <scope>NUCLEOTIDE SEQUENCE [LARGE SCALE GENOMIC DNA]</scope>
</reference>
<name>A0A2A5B9C4_9GAMM</name>
<accession>A0A2A5B9C4</accession>
<evidence type="ECO:0000313" key="2">
    <source>
        <dbReference type="Proteomes" id="UP000218327"/>
    </source>
</evidence>
<dbReference type="AlphaFoldDB" id="A0A2A5B9C4"/>
<organism evidence="1 2">
    <name type="scientific">SAR86 cluster bacterium</name>
    <dbReference type="NCBI Taxonomy" id="2030880"/>
    <lineage>
        <taxon>Bacteria</taxon>
        <taxon>Pseudomonadati</taxon>
        <taxon>Pseudomonadota</taxon>
        <taxon>Gammaproteobacteria</taxon>
        <taxon>SAR86 cluster</taxon>
    </lineage>
</organism>